<dbReference type="PANTHER" id="PTHR34222:SF43">
    <property type="entry name" value="RETROTRANSPOSON GAG DOMAIN-CONTAINING PROTEIN"/>
    <property type="match status" value="1"/>
</dbReference>
<evidence type="ECO:0000256" key="1">
    <source>
        <dbReference type="SAM" id="MobiDB-lite"/>
    </source>
</evidence>
<gene>
    <name evidence="3" type="ORF">POTOM_005788</name>
</gene>
<proteinExistence type="predicted"/>
<dbReference type="Pfam" id="PF14223">
    <property type="entry name" value="Retrotran_gag_2"/>
    <property type="match status" value="1"/>
</dbReference>
<feature type="region of interest" description="Disordered" evidence="1">
    <location>
        <begin position="542"/>
        <end position="566"/>
    </location>
</feature>
<evidence type="ECO:0000313" key="4">
    <source>
        <dbReference type="Proteomes" id="UP000886885"/>
    </source>
</evidence>
<dbReference type="PANTHER" id="PTHR34222">
    <property type="entry name" value="GAG_PRE-INTEGRS DOMAIN-CONTAINING PROTEIN"/>
    <property type="match status" value="1"/>
</dbReference>
<sequence>MSGDSNTTTQIVTLQSDTSNFSAGIKLDENNYSLRHQIIEMKIAGREKHGHLTGDIAQPAVTNSTFNKWRASDCQVKSWLFDAMQPNQIKRFIRYDTAKQVWDAIKQTYSDGADEAKIYDLHRRSFIMRQAGASVAKYYSELTEIFQELDQLNPSTMEHPSDTEIRRKEVDRLRVYIFLAGLDNNFDQIRGEILRMEPKPELEAAYAHIKRESNRQGTMSEAGATNAAIALAAARVKQSRLHSYNVDPARNRPPMKCTKCGLDNHTIKGCYEIIGYPEGWVHKRRKRDSNRASFESAQSSQETTLETPSGTTDSKALATSGNSCTSSLTCNRSWIINTGATDHMTSSFIGLHFATPSSQTHIVSANGTTSRVMGEGSLSLTSSLSLDHVLVVPSLDYDLLSVPQIIDSLNCTVCFGLLYCLFQDLLTRAVIGCGTRRGKLYYLDLTDDTTKRLSHAHHVRGDVTFHESEFYYSGGVSEHPLQGESSIFAEDTQIQIQQKVLEQSISEQPVTMVQQEQELLRTLDAGTEQSDSEQPVIVVQQDQESLRTPDAGTSSDNFPSTTPTTVPSPYIQSGPDDFPQIVPEGVVQVNPVIVEDTVTPHVLRGNVSMSRTPVVHPPSNPFTL</sequence>
<dbReference type="Pfam" id="PF22936">
    <property type="entry name" value="Pol_BBD"/>
    <property type="match status" value="1"/>
</dbReference>
<reference evidence="3" key="1">
    <citation type="journal article" date="2020" name="bioRxiv">
        <title>Hybrid origin of Populus tomentosa Carr. identified through genome sequencing and phylogenomic analysis.</title>
        <authorList>
            <person name="An X."/>
            <person name="Gao K."/>
            <person name="Chen Z."/>
            <person name="Li J."/>
            <person name="Yang X."/>
            <person name="Yang X."/>
            <person name="Zhou J."/>
            <person name="Guo T."/>
            <person name="Zhao T."/>
            <person name="Huang S."/>
            <person name="Miao D."/>
            <person name="Khan W.U."/>
            <person name="Rao P."/>
            <person name="Ye M."/>
            <person name="Lei B."/>
            <person name="Liao W."/>
            <person name="Wang J."/>
            <person name="Ji L."/>
            <person name="Li Y."/>
            <person name="Guo B."/>
            <person name="Mustafa N.S."/>
            <person name="Li S."/>
            <person name="Yun Q."/>
            <person name="Keller S.R."/>
            <person name="Mao J."/>
            <person name="Zhang R."/>
            <person name="Strauss S.H."/>
        </authorList>
    </citation>
    <scope>NUCLEOTIDE SEQUENCE</scope>
    <source>
        <strain evidence="3">GM15</strain>
        <tissue evidence="3">Leaf</tissue>
    </source>
</reference>
<accession>A0A8X8DE62</accession>
<feature type="region of interest" description="Disordered" evidence="1">
    <location>
        <begin position="291"/>
        <end position="324"/>
    </location>
</feature>
<comment type="caution">
    <text evidence="3">The sequence shown here is derived from an EMBL/GenBank/DDBJ whole genome shotgun (WGS) entry which is preliminary data.</text>
</comment>
<feature type="domain" description="Retrovirus-related Pol polyprotein from transposon TNT 1-94-like beta-barrel" evidence="2">
    <location>
        <begin position="334"/>
        <end position="406"/>
    </location>
</feature>
<keyword evidence="4" id="KW-1185">Reference proteome</keyword>
<name>A0A8X8DE62_POPTO</name>
<evidence type="ECO:0000259" key="2">
    <source>
        <dbReference type="Pfam" id="PF22936"/>
    </source>
</evidence>
<protein>
    <recommendedName>
        <fullName evidence="2">Retrovirus-related Pol polyprotein from transposon TNT 1-94-like beta-barrel domain-containing protein</fullName>
    </recommendedName>
</protein>
<dbReference type="InterPro" id="IPR054722">
    <property type="entry name" value="PolX-like_BBD"/>
</dbReference>
<organism evidence="3 4">
    <name type="scientific">Populus tomentosa</name>
    <name type="common">Chinese white poplar</name>
    <dbReference type="NCBI Taxonomy" id="118781"/>
    <lineage>
        <taxon>Eukaryota</taxon>
        <taxon>Viridiplantae</taxon>
        <taxon>Streptophyta</taxon>
        <taxon>Embryophyta</taxon>
        <taxon>Tracheophyta</taxon>
        <taxon>Spermatophyta</taxon>
        <taxon>Magnoliopsida</taxon>
        <taxon>eudicotyledons</taxon>
        <taxon>Gunneridae</taxon>
        <taxon>Pentapetalae</taxon>
        <taxon>rosids</taxon>
        <taxon>fabids</taxon>
        <taxon>Malpighiales</taxon>
        <taxon>Salicaceae</taxon>
        <taxon>Saliceae</taxon>
        <taxon>Populus</taxon>
    </lineage>
</organism>
<dbReference type="OrthoDB" id="1750575at2759"/>
<evidence type="ECO:0000313" key="3">
    <source>
        <dbReference type="EMBL" id="KAG6789669.1"/>
    </source>
</evidence>
<dbReference type="EMBL" id="JAAWWB010000002">
    <property type="protein sequence ID" value="KAG6789669.1"/>
    <property type="molecule type" value="Genomic_DNA"/>
</dbReference>
<dbReference type="Proteomes" id="UP000886885">
    <property type="component" value="Chromosome 1D"/>
</dbReference>
<dbReference type="AlphaFoldDB" id="A0A8X8DE62"/>